<proteinExistence type="predicted"/>
<dbReference type="AlphaFoldDB" id="A0A6A4GWW1"/>
<dbReference type="EMBL" id="ML769677">
    <property type="protein sequence ID" value="KAE9389926.1"/>
    <property type="molecule type" value="Genomic_DNA"/>
</dbReference>
<sequence>MSDISESDAIFARAYASAIKTKFQLDVGQHDCILTSPVTLRGMAAGNLIYPQMTNYLIYKFADALQYADNPSYTGGSAGSYIQQLRSYIDWVKAKSYPSQVVVDRMAKARNAFTASNDNYFKVLTEAQTQFSQVKELYPGQTFWQWAASNYPLLAAADRTRKSAQTELFQAMQAYFGPDAAVLSGTYMSNIENAQGPIALPGYNQDGLLDDRDLIDKAIRYANSGVKPPPEDIAQSTIRVPAYTIPSYVSWVQSLITASGNGATRDQVITIDVNQGKKTSWEDYGFKEVKGGGSVGFWPFFSAEVNVNNKWETRTLNTSGRENAITMQLAMIGIQKFDIQSGQWDVANIKTLFPNRLPDAPDVLSSKYARIVSVLVGYDVELKLEFASEMREEVNRIYEEVKKTGGSMSIFGFRVSAGAGGGSTEHVETKFEDVKWDKAKGTMSLTPTEDQVYPTILGAVAQRFD</sequence>
<evidence type="ECO:0000313" key="1">
    <source>
        <dbReference type="EMBL" id="KAE9389926.1"/>
    </source>
</evidence>
<gene>
    <name evidence="1" type="ORF">BT96DRAFT_980533</name>
</gene>
<keyword evidence="2" id="KW-1185">Reference proteome</keyword>
<reference evidence="1" key="1">
    <citation type="journal article" date="2019" name="Environ. Microbiol.">
        <title>Fungal ecological strategies reflected in gene transcription - a case study of two litter decomposers.</title>
        <authorList>
            <person name="Barbi F."/>
            <person name="Kohler A."/>
            <person name="Barry K."/>
            <person name="Baskaran P."/>
            <person name="Daum C."/>
            <person name="Fauchery L."/>
            <person name="Ihrmark K."/>
            <person name="Kuo A."/>
            <person name="LaButti K."/>
            <person name="Lipzen A."/>
            <person name="Morin E."/>
            <person name="Grigoriev I.V."/>
            <person name="Henrissat B."/>
            <person name="Lindahl B."/>
            <person name="Martin F."/>
        </authorList>
    </citation>
    <scope>NUCLEOTIDE SEQUENCE</scope>
    <source>
        <strain evidence="1">JB14</strain>
    </source>
</reference>
<name>A0A6A4GWW1_9AGAR</name>
<evidence type="ECO:0000313" key="2">
    <source>
        <dbReference type="Proteomes" id="UP000799118"/>
    </source>
</evidence>
<protein>
    <submittedName>
        <fullName evidence="1">Uncharacterized protein</fullName>
    </submittedName>
</protein>
<dbReference type="OrthoDB" id="2833384at2759"/>
<organism evidence="1 2">
    <name type="scientific">Gymnopus androsaceus JB14</name>
    <dbReference type="NCBI Taxonomy" id="1447944"/>
    <lineage>
        <taxon>Eukaryota</taxon>
        <taxon>Fungi</taxon>
        <taxon>Dikarya</taxon>
        <taxon>Basidiomycota</taxon>
        <taxon>Agaricomycotina</taxon>
        <taxon>Agaricomycetes</taxon>
        <taxon>Agaricomycetidae</taxon>
        <taxon>Agaricales</taxon>
        <taxon>Marasmiineae</taxon>
        <taxon>Omphalotaceae</taxon>
        <taxon>Gymnopus</taxon>
    </lineage>
</organism>
<accession>A0A6A4GWW1</accession>
<dbReference type="Proteomes" id="UP000799118">
    <property type="component" value="Unassembled WGS sequence"/>
</dbReference>